<dbReference type="AlphaFoldDB" id="A0A8J9ZH70"/>
<accession>A0A8J9ZH70</accession>
<dbReference type="GO" id="GO:0007059">
    <property type="term" value="P:chromosome segregation"/>
    <property type="evidence" value="ECO:0007669"/>
    <property type="project" value="TreeGrafter"/>
</dbReference>
<evidence type="ECO:0000256" key="10">
    <source>
        <dbReference type="SAM" id="Coils"/>
    </source>
</evidence>
<dbReference type="PANTHER" id="PTHR15459:SF3">
    <property type="entry name" value="POLYAMINE-MODULATED FACTOR 1"/>
    <property type="match status" value="1"/>
</dbReference>
<comment type="subcellular location">
    <subcellularLocation>
        <location evidence="2">Chromosome</location>
        <location evidence="2">Centromere</location>
        <location evidence="2">Kinetochore</location>
    </subcellularLocation>
    <subcellularLocation>
        <location evidence="1">Nucleus</location>
    </subcellularLocation>
</comment>
<dbReference type="Proteomes" id="UP000838412">
    <property type="component" value="Chromosome 2"/>
</dbReference>
<evidence type="ECO:0000256" key="6">
    <source>
        <dbReference type="ARBA" id="ARBA00022838"/>
    </source>
</evidence>
<evidence type="ECO:0000256" key="4">
    <source>
        <dbReference type="ARBA" id="ARBA00022618"/>
    </source>
</evidence>
<evidence type="ECO:0000256" key="8">
    <source>
        <dbReference type="ARBA" id="ARBA00023306"/>
    </source>
</evidence>
<feature type="compositionally biased region" description="Polar residues" evidence="11">
    <location>
        <begin position="77"/>
        <end position="90"/>
    </location>
</feature>
<organism evidence="12 13">
    <name type="scientific">Branchiostoma lanceolatum</name>
    <name type="common">Common lancelet</name>
    <name type="synonym">Amphioxus lanceolatum</name>
    <dbReference type="NCBI Taxonomy" id="7740"/>
    <lineage>
        <taxon>Eukaryota</taxon>
        <taxon>Metazoa</taxon>
        <taxon>Chordata</taxon>
        <taxon>Cephalochordata</taxon>
        <taxon>Leptocardii</taxon>
        <taxon>Amphioxiformes</taxon>
        <taxon>Branchiostomatidae</taxon>
        <taxon>Branchiostoma</taxon>
    </lineage>
</organism>
<keyword evidence="3" id="KW-0158">Chromosome</keyword>
<dbReference type="PANTHER" id="PTHR15459">
    <property type="entry name" value="POLYAMINE-MODULATED FACTOR 1"/>
    <property type="match status" value="1"/>
</dbReference>
<reference evidence="12" key="1">
    <citation type="submission" date="2022-01" db="EMBL/GenBank/DDBJ databases">
        <authorList>
            <person name="Braso-Vives M."/>
        </authorList>
    </citation>
    <scope>NUCLEOTIDE SEQUENCE</scope>
</reference>
<evidence type="ECO:0000313" key="13">
    <source>
        <dbReference type="Proteomes" id="UP000838412"/>
    </source>
</evidence>
<dbReference type="OrthoDB" id="18453at2759"/>
<proteinExistence type="predicted"/>
<dbReference type="EMBL" id="OV696687">
    <property type="protein sequence ID" value="CAH1254595.1"/>
    <property type="molecule type" value="Genomic_DNA"/>
</dbReference>
<evidence type="ECO:0000256" key="9">
    <source>
        <dbReference type="ARBA" id="ARBA00023328"/>
    </source>
</evidence>
<gene>
    <name evidence="12" type="primary">PMF1</name>
    <name evidence="12" type="ORF">BLAG_LOCUS13945</name>
</gene>
<name>A0A8J9ZH70_BRALA</name>
<dbReference type="Pfam" id="PF03980">
    <property type="entry name" value="Nnf1"/>
    <property type="match status" value="1"/>
</dbReference>
<keyword evidence="13" id="KW-1185">Reference proteome</keyword>
<keyword evidence="5" id="KW-0498">Mitosis</keyword>
<protein>
    <submittedName>
        <fullName evidence="12">PMF1 protein</fullName>
    </submittedName>
</protein>
<feature type="region of interest" description="Disordered" evidence="11">
    <location>
        <begin position="1"/>
        <end position="90"/>
    </location>
</feature>
<dbReference type="InterPro" id="IPR007128">
    <property type="entry name" value="PMF1/Nnf1"/>
</dbReference>
<feature type="compositionally biased region" description="Basic and acidic residues" evidence="11">
    <location>
        <begin position="31"/>
        <end position="43"/>
    </location>
</feature>
<keyword evidence="4" id="KW-0132">Cell division</keyword>
<evidence type="ECO:0000256" key="7">
    <source>
        <dbReference type="ARBA" id="ARBA00023242"/>
    </source>
</evidence>
<dbReference type="GO" id="GO:0000444">
    <property type="term" value="C:MIS12/MIND type complex"/>
    <property type="evidence" value="ECO:0007669"/>
    <property type="project" value="InterPro"/>
</dbReference>
<sequence length="275" mass="30765">MAEVEPKECLSSPKVEAVPVASTEEETAADVSKDVEVEERNMEVDGAIPGPEEKSEKANSNMDNGCPMDSTMEDVTTDSTLGPGASNETHNSAEGVYMQNLLDVMYKTIKKCIHAGRFSTFANNYKFAYKHNPKALQSIVQQHVQHLQDSVQAEIQLILSDEEIPTMFEKLETVLKDSTTEEDTTAWRPSGDPEKDLRSHTMAVKLKERDELQKRLEAHECETARLQKSVLQARQKLLHTQQKLQAKMENLEKAAAACDTCPMEQVRTLTADIQK</sequence>
<evidence type="ECO:0000256" key="2">
    <source>
        <dbReference type="ARBA" id="ARBA00004629"/>
    </source>
</evidence>
<dbReference type="GO" id="GO:0005634">
    <property type="term" value="C:nucleus"/>
    <property type="evidence" value="ECO:0007669"/>
    <property type="project" value="UniProtKB-SubCell"/>
</dbReference>
<dbReference type="GO" id="GO:0051301">
    <property type="term" value="P:cell division"/>
    <property type="evidence" value="ECO:0007669"/>
    <property type="project" value="UniProtKB-KW"/>
</dbReference>
<keyword evidence="10" id="KW-0175">Coiled coil</keyword>
<keyword evidence="9" id="KW-0137">Centromere</keyword>
<evidence type="ECO:0000256" key="1">
    <source>
        <dbReference type="ARBA" id="ARBA00004123"/>
    </source>
</evidence>
<feature type="coiled-coil region" evidence="10">
    <location>
        <begin position="202"/>
        <end position="254"/>
    </location>
</feature>
<keyword evidence="8" id="KW-0131">Cell cycle</keyword>
<evidence type="ECO:0000256" key="3">
    <source>
        <dbReference type="ARBA" id="ARBA00022454"/>
    </source>
</evidence>
<evidence type="ECO:0000256" key="11">
    <source>
        <dbReference type="SAM" id="MobiDB-lite"/>
    </source>
</evidence>
<evidence type="ECO:0000313" key="12">
    <source>
        <dbReference type="EMBL" id="CAH1254595.1"/>
    </source>
</evidence>
<keyword evidence="6" id="KW-0995">Kinetochore</keyword>
<keyword evidence="7" id="KW-0539">Nucleus</keyword>
<evidence type="ECO:0000256" key="5">
    <source>
        <dbReference type="ARBA" id="ARBA00022776"/>
    </source>
</evidence>